<dbReference type="CDD" id="cd11056">
    <property type="entry name" value="CYP6-like"/>
    <property type="match status" value="1"/>
</dbReference>
<keyword evidence="7" id="KW-0256">Endoplasmic reticulum</keyword>
<evidence type="ECO:0000256" key="8">
    <source>
        <dbReference type="ARBA" id="ARBA00022848"/>
    </source>
</evidence>
<evidence type="ECO:0000256" key="7">
    <source>
        <dbReference type="ARBA" id="ARBA00022824"/>
    </source>
</evidence>
<dbReference type="GO" id="GO:0046872">
    <property type="term" value="F:metal ion binding"/>
    <property type="evidence" value="ECO:0007669"/>
    <property type="project" value="UniProtKB-KW"/>
</dbReference>
<dbReference type="FunFam" id="1.10.630.10:FF:000042">
    <property type="entry name" value="Cytochrome P450"/>
    <property type="match status" value="1"/>
</dbReference>
<evidence type="ECO:0000256" key="9">
    <source>
        <dbReference type="ARBA" id="ARBA00023002"/>
    </source>
</evidence>
<feature type="binding site" description="axial binding residue" evidence="13">
    <location>
        <position position="471"/>
    </location>
    <ligand>
        <name>heme</name>
        <dbReference type="ChEBI" id="CHEBI:30413"/>
    </ligand>
    <ligandPart>
        <name>Fe</name>
        <dbReference type="ChEBI" id="CHEBI:18248"/>
    </ligandPart>
</feature>
<comment type="caution">
    <text evidence="15">The sequence shown here is derived from an EMBL/GenBank/DDBJ whole genome shotgun (WGS) entry which is preliminary data.</text>
</comment>
<keyword evidence="11 14" id="KW-0503">Monooxygenase</keyword>
<dbReference type="GO" id="GO:0004497">
    <property type="term" value="F:monooxygenase activity"/>
    <property type="evidence" value="ECO:0007669"/>
    <property type="project" value="UniProtKB-KW"/>
</dbReference>
<dbReference type="PROSITE" id="PS00086">
    <property type="entry name" value="CYTOCHROME_P450"/>
    <property type="match status" value="1"/>
</dbReference>
<dbReference type="PRINTS" id="PR00463">
    <property type="entry name" value="EP450I"/>
</dbReference>
<comment type="cofactor">
    <cofactor evidence="1 13">
        <name>heme</name>
        <dbReference type="ChEBI" id="CHEBI:30413"/>
    </cofactor>
</comment>
<keyword evidence="12" id="KW-0472">Membrane</keyword>
<keyword evidence="9 14" id="KW-0560">Oxidoreductase</keyword>
<evidence type="ECO:0000313" key="16">
    <source>
        <dbReference type="Proteomes" id="UP001566132"/>
    </source>
</evidence>
<dbReference type="Pfam" id="PF00067">
    <property type="entry name" value="p450"/>
    <property type="match status" value="1"/>
</dbReference>
<evidence type="ECO:0000256" key="10">
    <source>
        <dbReference type="ARBA" id="ARBA00023004"/>
    </source>
</evidence>
<name>A0ABD1F2Y3_HYPHA</name>
<evidence type="ECO:0000256" key="14">
    <source>
        <dbReference type="RuleBase" id="RU000461"/>
    </source>
</evidence>
<evidence type="ECO:0000256" key="1">
    <source>
        <dbReference type="ARBA" id="ARBA00001971"/>
    </source>
</evidence>
<dbReference type="EMBL" id="JBDJPC010000003">
    <property type="protein sequence ID" value="KAL1509589.1"/>
    <property type="molecule type" value="Genomic_DNA"/>
</dbReference>
<dbReference type="GO" id="GO:0005789">
    <property type="term" value="C:endoplasmic reticulum membrane"/>
    <property type="evidence" value="ECO:0007669"/>
    <property type="project" value="UniProtKB-SubCell"/>
</dbReference>
<dbReference type="InterPro" id="IPR002401">
    <property type="entry name" value="Cyt_P450_E_grp-I"/>
</dbReference>
<comment type="subcellular location">
    <subcellularLocation>
        <location evidence="3">Endoplasmic reticulum membrane</location>
        <topology evidence="3">Peripheral membrane protein</topology>
    </subcellularLocation>
    <subcellularLocation>
        <location evidence="2">Microsome membrane</location>
        <topology evidence="2">Peripheral membrane protein</topology>
    </subcellularLocation>
</comment>
<dbReference type="SUPFAM" id="SSF48264">
    <property type="entry name" value="Cytochrome P450"/>
    <property type="match status" value="1"/>
</dbReference>
<evidence type="ECO:0000256" key="6">
    <source>
        <dbReference type="ARBA" id="ARBA00022723"/>
    </source>
</evidence>
<evidence type="ECO:0000256" key="12">
    <source>
        <dbReference type="ARBA" id="ARBA00023136"/>
    </source>
</evidence>
<keyword evidence="5 13" id="KW-0349">Heme</keyword>
<evidence type="ECO:0000256" key="11">
    <source>
        <dbReference type="ARBA" id="ARBA00023033"/>
    </source>
</evidence>
<keyword evidence="6 13" id="KW-0479">Metal-binding</keyword>
<dbReference type="InterPro" id="IPR001128">
    <property type="entry name" value="Cyt_P450"/>
</dbReference>
<dbReference type="InterPro" id="IPR036396">
    <property type="entry name" value="Cyt_P450_sf"/>
</dbReference>
<dbReference type="PANTHER" id="PTHR24292">
    <property type="entry name" value="CYTOCHROME P450"/>
    <property type="match status" value="1"/>
</dbReference>
<proteinExistence type="inferred from homology"/>
<evidence type="ECO:0008006" key="17">
    <source>
        <dbReference type="Google" id="ProtNLM"/>
    </source>
</evidence>
<evidence type="ECO:0000256" key="5">
    <source>
        <dbReference type="ARBA" id="ARBA00022617"/>
    </source>
</evidence>
<dbReference type="PRINTS" id="PR00385">
    <property type="entry name" value="P450"/>
</dbReference>
<accession>A0ABD1F2Y3</accession>
<dbReference type="PANTHER" id="PTHR24292:SF54">
    <property type="entry name" value="CYP9F3-RELATED"/>
    <property type="match status" value="1"/>
</dbReference>
<reference evidence="15 16" key="1">
    <citation type="submission" date="2024-05" db="EMBL/GenBank/DDBJ databases">
        <title>Genetic variation in Jamaican populations of the coffee berry borer (Hypothenemus hampei).</title>
        <authorList>
            <person name="Errbii M."/>
            <person name="Myrie A."/>
        </authorList>
    </citation>
    <scope>NUCLEOTIDE SEQUENCE [LARGE SCALE GENOMIC DNA]</scope>
    <source>
        <strain evidence="15">JA-Hopewell-2020-01-JO</strain>
        <tissue evidence="15">Whole body</tissue>
    </source>
</reference>
<dbReference type="AlphaFoldDB" id="A0ABD1F2Y3"/>
<keyword evidence="16" id="KW-1185">Reference proteome</keyword>
<evidence type="ECO:0000256" key="4">
    <source>
        <dbReference type="ARBA" id="ARBA00010617"/>
    </source>
</evidence>
<evidence type="ECO:0000313" key="15">
    <source>
        <dbReference type="EMBL" id="KAL1509589.1"/>
    </source>
</evidence>
<keyword evidence="10 13" id="KW-0408">Iron</keyword>
<dbReference type="Gene3D" id="1.10.630.10">
    <property type="entry name" value="Cytochrome P450"/>
    <property type="match status" value="1"/>
</dbReference>
<dbReference type="InterPro" id="IPR017972">
    <property type="entry name" value="Cyt_P450_CS"/>
</dbReference>
<evidence type="ECO:0000256" key="13">
    <source>
        <dbReference type="PIRSR" id="PIRSR602401-1"/>
    </source>
</evidence>
<dbReference type="InterPro" id="IPR050476">
    <property type="entry name" value="Insect_CytP450_Detox"/>
</dbReference>
<dbReference type="Proteomes" id="UP001566132">
    <property type="component" value="Unassembled WGS sequence"/>
</dbReference>
<gene>
    <name evidence="15" type="ORF">ABEB36_004301</name>
</gene>
<evidence type="ECO:0000256" key="3">
    <source>
        <dbReference type="ARBA" id="ARBA00004406"/>
    </source>
</evidence>
<organism evidence="15 16">
    <name type="scientific">Hypothenemus hampei</name>
    <name type="common">Coffee berry borer</name>
    <dbReference type="NCBI Taxonomy" id="57062"/>
    <lineage>
        <taxon>Eukaryota</taxon>
        <taxon>Metazoa</taxon>
        <taxon>Ecdysozoa</taxon>
        <taxon>Arthropoda</taxon>
        <taxon>Hexapoda</taxon>
        <taxon>Insecta</taxon>
        <taxon>Pterygota</taxon>
        <taxon>Neoptera</taxon>
        <taxon>Endopterygota</taxon>
        <taxon>Coleoptera</taxon>
        <taxon>Polyphaga</taxon>
        <taxon>Cucujiformia</taxon>
        <taxon>Curculionidae</taxon>
        <taxon>Scolytinae</taxon>
        <taxon>Hypothenemus</taxon>
    </lineage>
</organism>
<comment type="similarity">
    <text evidence="4 14">Belongs to the cytochrome P450 family.</text>
</comment>
<protein>
    <recommendedName>
        <fullName evidence="17">Cytochrome P450</fullName>
    </recommendedName>
</protein>
<keyword evidence="8" id="KW-0492">Microsome</keyword>
<sequence length="528" mass="62057">MLIYLLGGALLLVLWYVLNWPTNYYNRIGVKQTKPWPIFGDSFKIILRLISLGDFVFNIYNLYDDCRYIGFYQLNKPTLILKDPELIKQITIKDFEHFTDHRTFINPEADPLWSNNLFALTGQKWREMRATLSGSFTSNKMKHMFEVINETAENFAKHFMEKKENLLELEMKDTYCRFTNDVIATAAFGIKVDSLGELDNKFYILGKNLASFGGIWKSLKFFLYVVFPRISGYLNITIFDKDTTEYFRNAIIETIKMREEKHIKRKDMIDLLLEARKGHKIEEANVIETGFSTVKEDTYFDKYKFKQTKYLSDDDITAQALIFFFAGFDTISTALCYGSHELAMHKNIQDKLREEIRQTHKLNNGKLTYENLLKMKYMDMVFSEVLRKWPPGFVVDRLCTKQYTIEPKYSDESSVTLKVGDTIWIPIYGLHRDPNYYPDPDKFDPERFSDENKDEIKPYTYLPFGSGPRNCIGSRFAILEAKCLLYNLLLNFEIVPIKKTRYCLKFAKAFFQNTVEGGFWLGLKRLNF</sequence>
<evidence type="ECO:0000256" key="2">
    <source>
        <dbReference type="ARBA" id="ARBA00004174"/>
    </source>
</evidence>